<keyword evidence="3" id="KW-1185">Reference proteome</keyword>
<proteinExistence type="predicted"/>
<name>A0A165VNM5_9AGAM</name>
<feature type="chain" id="PRO_5007868156" evidence="1">
    <location>
        <begin position="21"/>
        <end position="144"/>
    </location>
</feature>
<reference evidence="2 3" key="1">
    <citation type="journal article" date="2016" name="Mol. Biol. Evol.">
        <title>Comparative Genomics of Early-Diverging Mushroom-Forming Fungi Provides Insights into the Origins of Lignocellulose Decay Capabilities.</title>
        <authorList>
            <person name="Nagy L.G."/>
            <person name="Riley R."/>
            <person name="Tritt A."/>
            <person name="Adam C."/>
            <person name="Daum C."/>
            <person name="Floudas D."/>
            <person name="Sun H."/>
            <person name="Yadav J.S."/>
            <person name="Pangilinan J."/>
            <person name="Larsson K.H."/>
            <person name="Matsuura K."/>
            <person name="Barry K."/>
            <person name="Labutti K."/>
            <person name="Kuo R."/>
            <person name="Ohm R.A."/>
            <person name="Bhattacharya S.S."/>
            <person name="Shirouzu T."/>
            <person name="Yoshinaga Y."/>
            <person name="Martin F.M."/>
            <person name="Grigoriev I.V."/>
            <person name="Hibbett D.S."/>
        </authorList>
    </citation>
    <scope>NUCLEOTIDE SEQUENCE [LARGE SCALE GENOMIC DNA]</scope>
    <source>
        <strain evidence="2 3">HHB14362 ss-1</strain>
    </source>
</reference>
<dbReference type="OrthoDB" id="10390332at2759"/>
<evidence type="ECO:0000313" key="3">
    <source>
        <dbReference type="Proteomes" id="UP000076761"/>
    </source>
</evidence>
<feature type="signal peptide" evidence="1">
    <location>
        <begin position="1"/>
        <end position="20"/>
    </location>
</feature>
<protein>
    <submittedName>
        <fullName evidence="2">Uncharacterized protein</fullName>
    </submittedName>
</protein>
<evidence type="ECO:0000256" key="1">
    <source>
        <dbReference type="SAM" id="SignalP"/>
    </source>
</evidence>
<evidence type="ECO:0000313" key="2">
    <source>
        <dbReference type="EMBL" id="KZT29946.1"/>
    </source>
</evidence>
<organism evidence="2 3">
    <name type="scientific">Neolentinus lepideus HHB14362 ss-1</name>
    <dbReference type="NCBI Taxonomy" id="1314782"/>
    <lineage>
        <taxon>Eukaryota</taxon>
        <taxon>Fungi</taxon>
        <taxon>Dikarya</taxon>
        <taxon>Basidiomycota</taxon>
        <taxon>Agaricomycotina</taxon>
        <taxon>Agaricomycetes</taxon>
        <taxon>Gloeophyllales</taxon>
        <taxon>Gloeophyllaceae</taxon>
        <taxon>Neolentinus</taxon>
    </lineage>
</organism>
<dbReference type="InParanoid" id="A0A165VNM5"/>
<dbReference type="EMBL" id="KV425553">
    <property type="protein sequence ID" value="KZT29946.1"/>
    <property type="molecule type" value="Genomic_DNA"/>
</dbReference>
<gene>
    <name evidence="2" type="ORF">NEOLEDRAFT_489408</name>
</gene>
<sequence length="144" mass="15772">MLRQGALCFVIYSLVSQVQSFIILNPSPSLYWISNNTNNNGVAYSGINYLRFLRNETDPVDEDVAAVLVNTTGAPVDFWAYYTSGLIRGPPGVYRTDVISPGQWDVFVGENALTGTYTIALVNITAWASSYDTPLDSSIVSHIP</sequence>
<accession>A0A165VNM5</accession>
<dbReference type="AlphaFoldDB" id="A0A165VNM5"/>
<dbReference type="Proteomes" id="UP000076761">
    <property type="component" value="Unassembled WGS sequence"/>
</dbReference>
<keyword evidence="1" id="KW-0732">Signal</keyword>